<dbReference type="GO" id="GO:0005634">
    <property type="term" value="C:nucleus"/>
    <property type="evidence" value="ECO:0007669"/>
    <property type="project" value="TreeGrafter"/>
</dbReference>
<organism evidence="2 3">
    <name type="scientific">Serendipita vermifera MAFF 305830</name>
    <dbReference type="NCBI Taxonomy" id="933852"/>
    <lineage>
        <taxon>Eukaryota</taxon>
        <taxon>Fungi</taxon>
        <taxon>Dikarya</taxon>
        <taxon>Basidiomycota</taxon>
        <taxon>Agaricomycotina</taxon>
        <taxon>Agaricomycetes</taxon>
        <taxon>Sebacinales</taxon>
        <taxon>Serendipitaceae</taxon>
        <taxon>Serendipita</taxon>
    </lineage>
</organism>
<evidence type="ECO:0008006" key="4">
    <source>
        <dbReference type="Google" id="ProtNLM"/>
    </source>
</evidence>
<dbReference type="STRING" id="933852.A0A0C2WSL6"/>
<evidence type="ECO:0000313" key="2">
    <source>
        <dbReference type="EMBL" id="KIM29098.1"/>
    </source>
</evidence>
<evidence type="ECO:0000256" key="1">
    <source>
        <dbReference type="SAM" id="MobiDB-lite"/>
    </source>
</evidence>
<dbReference type="HOGENOM" id="CLU_006241_1_0_1"/>
<accession>A0A0C2WSL6</accession>
<feature type="region of interest" description="Disordered" evidence="1">
    <location>
        <begin position="136"/>
        <end position="167"/>
    </location>
</feature>
<dbReference type="Proteomes" id="UP000054097">
    <property type="component" value="Unassembled WGS sequence"/>
</dbReference>
<feature type="region of interest" description="Disordered" evidence="1">
    <location>
        <begin position="648"/>
        <end position="717"/>
    </location>
</feature>
<feature type="compositionally biased region" description="Basic and acidic residues" evidence="1">
    <location>
        <begin position="555"/>
        <end position="570"/>
    </location>
</feature>
<evidence type="ECO:0000313" key="3">
    <source>
        <dbReference type="Proteomes" id="UP000054097"/>
    </source>
</evidence>
<name>A0A0C2WSL6_SERVB</name>
<dbReference type="InterPro" id="IPR010770">
    <property type="entry name" value="Ecd"/>
</dbReference>
<reference evidence="3" key="2">
    <citation type="submission" date="2015-01" db="EMBL/GenBank/DDBJ databases">
        <title>Evolutionary Origins and Diversification of the Mycorrhizal Mutualists.</title>
        <authorList>
            <consortium name="DOE Joint Genome Institute"/>
            <consortium name="Mycorrhizal Genomics Consortium"/>
            <person name="Kohler A."/>
            <person name="Kuo A."/>
            <person name="Nagy L.G."/>
            <person name="Floudas D."/>
            <person name="Copeland A."/>
            <person name="Barry K.W."/>
            <person name="Cichocki N."/>
            <person name="Veneault-Fourrey C."/>
            <person name="LaButti K."/>
            <person name="Lindquist E.A."/>
            <person name="Lipzen A."/>
            <person name="Lundell T."/>
            <person name="Morin E."/>
            <person name="Murat C."/>
            <person name="Riley R."/>
            <person name="Ohm R."/>
            <person name="Sun H."/>
            <person name="Tunlid A."/>
            <person name="Henrissat B."/>
            <person name="Grigoriev I.V."/>
            <person name="Hibbett D.S."/>
            <person name="Martin F."/>
        </authorList>
    </citation>
    <scope>NUCLEOTIDE SEQUENCE [LARGE SCALE GENOMIC DNA]</scope>
    <source>
        <strain evidence="3">MAFF 305830</strain>
    </source>
</reference>
<feature type="compositionally biased region" description="Basic and acidic residues" evidence="1">
    <location>
        <begin position="663"/>
        <end position="674"/>
    </location>
</feature>
<dbReference type="OrthoDB" id="27237at2759"/>
<protein>
    <recommendedName>
        <fullName evidence="4">SGT1-domain-containing protein</fullName>
    </recommendedName>
</protein>
<feature type="region of interest" description="Disordered" evidence="1">
    <location>
        <begin position="807"/>
        <end position="830"/>
    </location>
</feature>
<feature type="compositionally biased region" description="Basic and acidic residues" evidence="1">
    <location>
        <begin position="149"/>
        <end position="158"/>
    </location>
</feature>
<feature type="region of interest" description="Disordered" evidence="1">
    <location>
        <begin position="534"/>
        <end position="617"/>
    </location>
</feature>
<gene>
    <name evidence="2" type="ORF">M408DRAFT_128073</name>
</gene>
<reference evidence="2 3" key="1">
    <citation type="submission" date="2014-04" db="EMBL/GenBank/DDBJ databases">
        <authorList>
            <consortium name="DOE Joint Genome Institute"/>
            <person name="Kuo A."/>
            <person name="Zuccaro A."/>
            <person name="Kohler A."/>
            <person name="Nagy L.G."/>
            <person name="Floudas D."/>
            <person name="Copeland A."/>
            <person name="Barry K.W."/>
            <person name="Cichocki N."/>
            <person name="Veneault-Fourrey C."/>
            <person name="LaButti K."/>
            <person name="Lindquist E.A."/>
            <person name="Lipzen A."/>
            <person name="Lundell T."/>
            <person name="Morin E."/>
            <person name="Murat C."/>
            <person name="Sun H."/>
            <person name="Tunlid A."/>
            <person name="Henrissat B."/>
            <person name="Grigoriev I.V."/>
            <person name="Hibbett D.S."/>
            <person name="Martin F."/>
            <person name="Nordberg H.P."/>
            <person name="Cantor M.N."/>
            <person name="Hua S.X."/>
        </authorList>
    </citation>
    <scope>NUCLEOTIDE SEQUENCE [LARGE SCALE GENOMIC DNA]</scope>
    <source>
        <strain evidence="2 3">MAFF 305830</strain>
    </source>
</reference>
<feature type="region of interest" description="Disordered" evidence="1">
    <location>
        <begin position="847"/>
        <end position="871"/>
    </location>
</feature>
<feature type="compositionally biased region" description="Acidic residues" evidence="1">
    <location>
        <begin position="781"/>
        <end position="791"/>
    </location>
</feature>
<feature type="compositionally biased region" description="Acidic residues" evidence="1">
    <location>
        <begin position="819"/>
        <end position="830"/>
    </location>
</feature>
<proteinExistence type="predicted"/>
<dbReference type="EMBL" id="KN824290">
    <property type="protein sequence ID" value="KIM29098.1"/>
    <property type="molecule type" value="Genomic_DNA"/>
</dbReference>
<keyword evidence="3" id="KW-1185">Reference proteome</keyword>
<dbReference type="PANTHER" id="PTHR13060">
    <property type="entry name" value="SGT1 PROTEIN HSGT1 SUPPRESSOR OF GCR2"/>
    <property type="match status" value="1"/>
</dbReference>
<feature type="compositionally biased region" description="Pro residues" evidence="1">
    <location>
        <begin position="767"/>
        <end position="777"/>
    </location>
</feature>
<dbReference type="AlphaFoldDB" id="A0A0C2WSL6"/>
<sequence length="871" mass="97454">MEVPTISDDTLQCIIYPLKGDDPAVLLTQIMSFIENMIPNHIWHRDSFQLTLSQEQGGALECTMRVGDSVDDEWLVVFLLWQVTKTFDVAASVYDADGQFLLIEAADALPSWITPDNVENRVWIYQGHLHVIPLSCSSPSNGRRPPRRPLNEPDRDYGEEGSESGPFLSTQDALKFLQDARVETRLPKQADDIIQARIAGYPQAARTQIHRTKAALPADVARALAGNPHLVQKAVECFYTRDALQLRATQKMTRFPPSSSSTVTVRMTRTAYAQLMGQRFNAPRVFRRPLEQTVDEARWWDNGVKIACGFEMLYQEAKTRKEGIHISGSGEMNSARLEALRRDSAFVKYLARLEESDYFEGEIRDSKRWKEKEGEAVKMWIAMRQADDASRPSFSQLVNEAIQSEPHKELTDEGEDPDDWLNVDPMDLDQSLKTYQQRKGDHGTSTLDGQEPVIVDQDDEDELANEQAGRLKKLAEKMEGFVEGEGALEGALFEDDLLSDEEESEVDSDEEMANKKAAMDALVAPLEPGEYGKMPVGYRHANSQATGPSAEETMEVEKDAETKIDDEIERRVRRPIFQRDKFDGVDSDDETSEEEPGGPLMEDDEDEEDRPQVVGDIEIDMEQEQEDFLRFSREALGIDDETWASIIADRTKRGVYVPPDTKTSSDTEKHKQSKDTPTGPSAARFFDEIPKIAVTSRPARSASKPMDLDRPGANPDLDSFETVMAAMEKELERLKGVSSFLDPPSKTGVSKPSVDVKGKGKAKVVPKPVPFSRPRPGPILEEVEDSDAENDMDMDEVQRTMDAELRSALKRDTEVVSSGDEDGDSDEETPMDYNLIKNFLESFKSQQGLSGPVGGLAGRLQGSDWALPRDG</sequence>
<feature type="compositionally biased region" description="Acidic residues" evidence="1">
    <location>
        <begin position="585"/>
        <end position="609"/>
    </location>
</feature>
<feature type="region of interest" description="Disordered" evidence="1">
    <location>
        <begin position="737"/>
        <end position="791"/>
    </location>
</feature>
<dbReference type="PANTHER" id="PTHR13060:SF0">
    <property type="entry name" value="PROTEIN ECDYSONELESS HOMOLOG"/>
    <property type="match status" value="1"/>
</dbReference>
<dbReference type="Pfam" id="PF07093">
    <property type="entry name" value="SGT1"/>
    <property type="match status" value="1"/>
</dbReference>